<organism evidence="3">
    <name type="scientific">Ixodes ricinus</name>
    <name type="common">Common tick</name>
    <name type="synonym">Acarus ricinus</name>
    <dbReference type="NCBI Taxonomy" id="34613"/>
    <lineage>
        <taxon>Eukaryota</taxon>
        <taxon>Metazoa</taxon>
        <taxon>Ecdysozoa</taxon>
        <taxon>Arthropoda</taxon>
        <taxon>Chelicerata</taxon>
        <taxon>Arachnida</taxon>
        <taxon>Acari</taxon>
        <taxon>Parasitiformes</taxon>
        <taxon>Ixodida</taxon>
        <taxon>Ixodoidea</taxon>
        <taxon>Ixodidae</taxon>
        <taxon>Ixodinae</taxon>
        <taxon>Ixodes</taxon>
    </lineage>
</organism>
<feature type="chain" id="PRO_5025455250" evidence="2">
    <location>
        <begin position="24"/>
        <end position="78"/>
    </location>
</feature>
<evidence type="ECO:0000256" key="2">
    <source>
        <dbReference type="SAM" id="SignalP"/>
    </source>
</evidence>
<dbReference type="AlphaFoldDB" id="A0A6B0U772"/>
<keyword evidence="2" id="KW-0732">Signal</keyword>
<evidence type="ECO:0000313" key="3">
    <source>
        <dbReference type="EMBL" id="MXU84026.1"/>
    </source>
</evidence>
<name>A0A6B0U772_IXORI</name>
<evidence type="ECO:0000256" key="1">
    <source>
        <dbReference type="SAM" id="MobiDB-lite"/>
    </source>
</evidence>
<feature type="signal peptide" evidence="2">
    <location>
        <begin position="1"/>
        <end position="23"/>
    </location>
</feature>
<protein>
    <submittedName>
        <fullName evidence="3">Putative secreted protein</fullName>
    </submittedName>
</protein>
<feature type="region of interest" description="Disordered" evidence="1">
    <location>
        <begin position="41"/>
        <end position="78"/>
    </location>
</feature>
<proteinExistence type="predicted"/>
<reference evidence="3" key="1">
    <citation type="submission" date="2019-12" db="EMBL/GenBank/DDBJ databases">
        <title>An insight into the sialome of adult female Ixodes ricinus ticks feeding for 6 days.</title>
        <authorList>
            <person name="Perner J."/>
            <person name="Ribeiro J.M.C."/>
        </authorList>
    </citation>
    <scope>NUCLEOTIDE SEQUENCE</scope>
    <source>
        <strain evidence="3">Semi-engorged</strain>
        <tissue evidence="3">Salivary glands</tissue>
    </source>
</reference>
<sequence length="78" mass="8294">MQFFLCVCLFCVCVSLLTRLVRVAAPFLHARTYFCAGSSGHAGSGSLAPDSIPRTTASRGPVGRPPWVESPRKTSPGL</sequence>
<dbReference type="EMBL" id="GIFC01001943">
    <property type="protein sequence ID" value="MXU84026.1"/>
    <property type="molecule type" value="Transcribed_RNA"/>
</dbReference>
<accession>A0A6B0U772</accession>